<keyword evidence="4" id="KW-1185">Reference proteome</keyword>
<evidence type="ECO:0000313" key="3">
    <source>
        <dbReference type="EMBL" id="KYG67282.1"/>
    </source>
</evidence>
<dbReference type="GO" id="GO:0008713">
    <property type="term" value="F:ADP-heptose-lipopolysaccharide heptosyltransferase activity"/>
    <property type="evidence" value="ECO:0007669"/>
    <property type="project" value="TreeGrafter"/>
</dbReference>
<protein>
    <recommendedName>
        <fullName evidence="5">Heptosyltransferase</fullName>
    </recommendedName>
</protein>
<dbReference type="InterPro" id="IPR051199">
    <property type="entry name" value="LPS_LOS_Heptosyltrfase"/>
</dbReference>
<sequence>MAKKVLLIRLDKIGDLICTLCVDQVRFLADCEVQWVIAKGLSFIPENADPRRSFIEISKEDWKTSLKALRQFIREFKPDIAVSFQAPWWVNYALWAEGVAVRAGVKSQWHSFLFLNKGLRQRRSIANKHEADYNKDLLGHAFDATPVTEATPILKLIAPSSPGLLEKHQLSPQEYIVVHPGMAGSALNWPIPNYLQLIAEVAEKTQVVVTGTPADEPWLKEIKEKFKHNTRVLILQNKLNTKELMLILKHAKALVVPSTGVAHIAASLGTPVLGIYSPVRVQHPRRWAARGDKVQIFMPEGHDPDDVGPEVMSEIKVSDLLKALRAL</sequence>
<dbReference type="AlphaFoldDB" id="A0A150WS49"/>
<name>A0A150WS49_BDEBC</name>
<dbReference type="OrthoDB" id="9797795at2"/>
<dbReference type="GO" id="GO:0009244">
    <property type="term" value="P:lipopolysaccharide core region biosynthetic process"/>
    <property type="evidence" value="ECO:0007669"/>
    <property type="project" value="TreeGrafter"/>
</dbReference>
<reference evidence="3 4" key="1">
    <citation type="submission" date="2016-03" db="EMBL/GenBank/DDBJ databases">
        <authorList>
            <person name="Ploux O."/>
        </authorList>
    </citation>
    <scope>NUCLEOTIDE SEQUENCE [LARGE SCALE GENOMIC DNA]</scope>
    <source>
        <strain evidence="3 4">R0</strain>
    </source>
</reference>
<dbReference type="PANTHER" id="PTHR30160">
    <property type="entry name" value="TETRAACYLDISACCHARIDE 4'-KINASE-RELATED"/>
    <property type="match status" value="1"/>
</dbReference>
<gene>
    <name evidence="3" type="ORF">AZI86_09790</name>
</gene>
<evidence type="ECO:0008006" key="5">
    <source>
        <dbReference type="Google" id="ProtNLM"/>
    </source>
</evidence>
<dbReference type="PANTHER" id="PTHR30160:SF15">
    <property type="entry name" value="GLYCOSYLTRANSFERASE HI_0523-RELATED"/>
    <property type="match status" value="1"/>
</dbReference>
<evidence type="ECO:0000313" key="4">
    <source>
        <dbReference type="Proteomes" id="UP000075320"/>
    </source>
</evidence>
<evidence type="ECO:0000256" key="1">
    <source>
        <dbReference type="ARBA" id="ARBA00022676"/>
    </source>
</evidence>
<dbReference type="RefSeq" id="WP_061834857.1">
    <property type="nucleotide sequence ID" value="NZ_LUKE01000001.1"/>
</dbReference>
<evidence type="ECO:0000256" key="2">
    <source>
        <dbReference type="ARBA" id="ARBA00022679"/>
    </source>
</evidence>
<keyword evidence="1" id="KW-0328">Glycosyltransferase</keyword>
<dbReference type="Pfam" id="PF01075">
    <property type="entry name" value="Glyco_transf_9"/>
    <property type="match status" value="1"/>
</dbReference>
<organism evidence="3 4">
    <name type="scientific">Bdellovibrio bacteriovorus</name>
    <dbReference type="NCBI Taxonomy" id="959"/>
    <lineage>
        <taxon>Bacteria</taxon>
        <taxon>Pseudomonadati</taxon>
        <taxon>Bdellovibrionota</taxon>
        <taxon>Bdellovibrionia</taxon>
        <taxon>Bdellovibrionales</taxon>
        <taxon>Pseudobdellovibrionaceae</taxon>
        <taxon>Bdellovibrio</taxon>
    </lineage>
</organism>
<dbReference type="InterPro" id="IPR002201">
    <property type="entry name" value="Glyco_trans_9"/>
</dbReference>
<proteinExistence type="predicted"/>
<dbReference type="SUPFAM" id="SSF53756">
    <property type="entry name" value="UDP-Glycosyltransferase/glycogen phosphorylase"/>
    <property type="match status" value="1"/>
</dbReference>
<keyword evidence="2" id="KW-0808">Transferase</keyword>
<dbReference type="CDD" id="cd03789">
    <property type="entry name" value="GT9_LPS_heptosyltransferase"/>
    <property type="match status" value="1"/>
</dbReference>
<dbReference type="GO" id="GO:0005829">
    <property type="term" value="C:cytosol"/>
    <property type="evidence" value="ECO:0007669"/>
    <property type="project" value="TreeGrafter"/>
</dbReference>
<accession>A0A150WS49</accession>
<dbReference type="EMBL" id="LUKE01000001">
    <property type="protein sequence ID" value="KYG67282.1"/>
    <property type="molecule type" value="Genomic_DNA"/>
</dbReference>
<dbReference type="Proteomes" id="UP000075320">
    <property type="component" value="Unassembled WGS sequence"/>
</dbReference>
<dbReference type="Gene3D" id="3.40.50.2000">
    <property type="entry name" value="Glycogen Phosphorylase B"/>
    <property type="match status" value="2"/>
</dbReference>
<comment type="caution">
    <text evidence="3">The sequence shown here is derived from an EMBL/GenBank/DDBJ whole genome shotgun (WGS) entry which is preliminary data.</text>
</comment>